<feature type="compositionally biased region" description="Pro residues" evidence="1">
    <location>
        <begin position="72"/>
        <end position="81"/>
    </location>
</feature>
<dbReference type="Proteomes" id="UP000823941">
    <property type="component" value="Chromosome 17"/>
</dbReference>
<comment type="caution">
    <text evidence="2">The sequence shown here is derived from an EMBL/GenBank/DDBJ whole genome shotgun (WGS) entry which is preliminary data.</text>
</comment>
<evidence type="ECO:0000256" key="1">
    <source>
        <dbReference type="SAM" id="MobiDB-lite"/>
    </source>
</evidence>
<proteinExistence type="predicted"/>
<dbReference type="EMBL" id="JAHIBW010000017">
    <property type="protein sequence ID" value="KAG7302993.1"/>
    <property type="molecule type" value="Genomic_DNA"/>
</dbReference>
<name>A0ABQ7QGB0_PLUXY</name>
<sequence length="486" mass="54044">MDAVSDECNSTAEVFSATQNDGFEACLSEENECVVYMLRSPVAGAPEEHNTQVQEAGGPAPRPAGAAAAPATPTPLLPPPSRSRKRRRDTSSSRSHGSRSGSSRSRASSSSECARRSREDRRGTRRASRRRARSRPRHRRRRGATRSRVRSSSSSGLDTRFEVLSQQLVSQLSDLVSANKENQLKPQEFLLPPQSNDEVCNLSISIKEPLVPAAPSHRVAKLVEHQHFNKSDWKSVRYADTQKKYLACPAFVDLKVNEELASLADESSSFINWPRMERSIAALSNAFLTQNEIVNSSLQNVIDWASKVNEPITASTLYTKMKEIFDKDSKYKLVSQDILQIICGKRNECIAARRGALLRLIGDKYISQGVDNIPPSSEYLFNPVMLAEYINKIGGIDKLKRATVKYNTEPQPSTSRSGLSVFTSPTRQPARSARPLQSVHPVPPAHSAHPSYKPMPFRGFQAGGGDKKFDNKNKCHYNKFKKSYKK</sequence>
<evidence type="ECO:0000313" key="3">
    <source>
        <dbReference type="Proteomes" id="UP000823941"/>
    </source>
</evidence>
<organism evidence="2 3">
    <name type="scientific">Plutella xylostella</name>
    <name type="common">Diamondback moth</name>
    <name type="synonym">Plutella maculipennis</name>
    <dbReference type="NCBI Taxonomy" id="51655"/>
    <lineage>
        <taxon>Eukaryota</taxon>
        <taxon>Metazoa</taxon>
        <taxon>Ecdysozoa</taxon>
        <taxon>Arthropoda</taxon>
        <taxon>Hexapoda</taxon>
        <taxon>Insecta</taxon>
        <taxon>Pterygota</taxon>
        <taxon>Neoptera</taxon>
        <taxon>Endopterygota</taxon>
        <taxon>Lepidoptera</taxon>
        <taxon>Glossata</taxon>
        <taxon>Ditrysia</taxon>
        <taxon>Yponomeutoidea</taxon>
        <taxon>Plutellidae</taxon>
        <taxon>Plutella</taxon>
    </lineage>
</organism>
<feature type="compositionally biased region" description="Polar residues" evidence="1">
    <location>
        <begin position="408"/>
        <end position="429"/>
    </location>
</feature>
<feature type="compositionally biased region" description="Low complexity" evidence="1">
    <location>
        <begin position="56"/>
        <end position="71"/>
    </location>
</feature>
<feature type="region of interest" description="Disordered" evidence="1">
    <location>
        <begin position="45"/>
        <end position="157"/>
    </location>
</feature>
<reference evidence="2 3" key="1">
    <citation type="submission" date="2021-06" db="EMBL/GenBank/DDBJ databases">
        <title>A haploid diamondback moth (Plutella xylostella L.) genome assembly resolves 31 chromosomes and identifies a diamide resistance mutation.</title>
        <authorList>
            <person name="Ward C.M."/>
            <person name="Perry K.D."/>
            <person name="Baker G."/>
            <person name="Powis K."/>
            <person name="Heckel D.G."/>
            <person name="Baxter S.W."/>
        </authorList>
    </citation>
    <scope>NUCLEOTIDE SEQUENCE [LARGE SCALE GENOMIC DNA]</scope>
    <source>
        <strain evidence="2 3">LV</strain>
        <tissue evidence="2">Single pupa</tissue>
    </source>
</reference>
<evidence type="ECO:0000313" key="2">
    <source>
        <dbReference type="EMBL" id="KAG7302993.1"/>
    </source>
</evidence>
<feature type="compositionally biased region" description="Basic residues" evidence="1">
    <location>
        <begin position="123"/>
        <end position="149"/>
    </location>
</feature>
<keyword evidence="3" id="KW-1185">Reference proteome</keyword>
<protein>
    <submittedName>
        <fullName evidence="2">Uncharacterized protein</fullName>
    </submittedName>
</protein>
<feature type="compositionally biased region" description="Low complexity" evidence="1">
    <location>
        <begin position="92"/>
        <end position="112"/>
    </location>
</feature>
<feature type="region of interest" description="Disordered" evidence="1">
    <location>
        <begin position="408"/>
        <end position="465"/>
    </location>
</feature>
<feature type="compositionally biased region" description="Basic and acidic residues" evidence="1">
    <location>
        <begin position="113"/>
        <end position="122"/>
    </location>
</feature>
<gene>
    <name evidence="2" type="ORF">JYU34_013000</name>
</gene>
<accession>A0ABQ7QGB0</accession>